<organism evidence="1 2">
    <name type="scientific">Streptomyces citrinus</name>
    <dbReference type="NCBI Taxonomy" id="3118173"/>
    <lineage>
        <taxon>Bacteria</taxon>
        <taxon>Bacillati</taxon>
        <taxon>Actinomycetota</taxon>
        <taxon>Actinomycetes</taxon>
        <taxon>Kitasatosporales</taxon>
        <taxon>Streptomycetaceae</taxon>
        <taxon>Streptomyces</taxon>
    </lineage>
</organism>
<evidence type="ECO:0000313" key="1">
    <source>
        <dbReference type="EMBL" id="WWQ67970.1"/>
    </source>
</evidence>
<reference evidence="1" key="1">
    <citation type="journal article" date="2025" name="Int. J. Syst. Evol. Microbiol.">
        <title>Streptomyces citrinus sp. nov., with yellow diffusible pigment.</title>
        <authorList>
            <person name="He Y."/>
            <person name="Yang E."/>
            <person name="Xu J."/>
            <person name="Sun Y."/>
            <person name="Sun L."/>
        </authorList>
    </citation>
    <scope>NUCLEOTIDE SEQUENCE</scope>
    <source>
        <strain evidence="1">Q6</strain>
    </source>
</reference>
<gene>
    <name evidence="1" type="ORF">V2W30_34670</name>
</gene>
<accession>A0ACD5AL64</accession>
<sequence length="66" mass="6593">MISRTVVAVAALTALAGLCVALTALGQTTAAVIAVVSSVGLCVQQILSVCGPGCPRPTSTQTEHER</sequence>
<name>A0ACD5AL64_9ACTN</name>
<proteinExistence type="predicted"/>
<dbReference type="EMBL" id="CP146022">
    <property type="protein sequence ID" value="WWQ67970.1"/>
    <property type="molecule type" value="Genomic_DNA"/>
</dbReference>
<evidence type="ECO:0000313" key="2">
    <source>
        <dbReference type="Proteomes" id="UP001432251"/>
    </source>
</evidence>
<protein>
    <submittedName>
        <fullName evidence="1">Uncharacterized protein</fullName>
    </submittedName>
</protein>
<keyword evidence="2" id="KW-1185">Reference proteome</keyword>
<dbReference type="Proteomes" id="UP001432251">
    <property type="component" value="Chromosome"/>
</dbReference>